<dbReference type="PANTHER" id="PTHR45790">
    <property type="entry name" value="SIROHEME SYNTHASE-RELATED"/>
    <property type="match status" value="1"/>
</dbReference>
<gene>
    <name evidence="12" type="ORF">JCM9152_2215</name>
</gene>
<protein>
    <recommendedName>
        <fullName evidence="3">Uroporphyrinogen-III C-methyltransferase</fullName>
        <ecNumber evidence="2">2.1.1.107</ecNumber>
    </recommendedName>
    <alternativeName>
        <fullName evidence="8">Uroporphyrinogen III methylase</fullName>
    </alternativeName>
</protein>
<keyword evidence="6" id="KW-0949">S-adenosyl-L-methionine</keyword>
<evidence type="ECO:0000256" key="7">
    <source>
        <dbReference type="ARBA" id="ARBA00023244"/>
    </source>
</evidence>
<accession>W4QGL5</accession>
<reference evidence="12" key="1">
    <citation type="journal article" date="2014" name="Genome Announc.">
        <title>Draft Genome Sequences of Three Alkaliphilic Bacillus Strains, Bacillus wakoensis JCM 9140T, Bacillus akibai JCM 9157T, and Bacillus hemicellulosilyticus JCM 9152T.</title>
        <authorList>
            <person name="Yuki M."/>
            <person name="Oshima K."/>
            <person name="Suda W."/>
            <person name="Oshida Y."/>
            <person name="Kitamura K."/>
            <person name="Iida T."/>
            <person name="Hattori M."/>
            <person name="Ohkuma M."/>
        </authorList>
    </citation>
    <scope>NUCLEOTIDE SEQUENCE [LARGE SCALE GENOMIC DNA]</scope>
    <source>
        <strain evidence="12">JCM 9152</strain>
    </source>
</reference>
<dbReference type="PROSITE" id="PS00839">
    <property type="entry name" value="SUMT_1"/>
    <property type="match status" value="1"/>
</dbReference>
<dbReference type="InterPro" id="IPR036108">
    <property type="entry name" value="4pyrrol_syn_uPrphyn_synt_sf"/>
</dbReference>
<dbReference type="SUPFAM" id="SSF69618">
    <property type="entry name" value="HemD-like"/>
    <property type="match status" value="1"/>
</dbReference>
<dbReference type="RefSeq" id="WP_035343744.1">
    <property type="nucleotide sequence ID" value="NZ_BAUU01000013.1"/>
</dbReference>
<dbReference type="InterPro" id="IPR006366">
    <property type="entry name" value="CobA/CysG_C"/>
</dbReference>
<dbReference type="EC" id="2.1.1.107" evidence="2"/>
<dbReference type="OrthoDB" id="9815856at2"/>
<dbReference type="EMBL" id="BAUU01000013">
    <property type="protein sequence ID" value="GAE30798.1"/>
    <property type="molecule type" value="Genomic_DNA"/>
</dbReference>
<dbReference type="InterPro" id="IPR003043">
    <property type="entry name" value="Uropor_MeTrfase_CS"/>
</dbReference>
<dbReference type="PROSITE" id="PS00840">
    <property type="entry name" value="SUMT_2"/>
    <property type="match status" value="1"/>
</dbReference>
<comment type="caution">
    <text evidence="12">The sequence shown here is derived from an EMBL/GenBank/DDBJ whole genome shotgun (WGS) entry which is preliminary data.</text>
</comment>
<dbReference type="InterPro" id="IPR003754">
    <property type="entry name" value="4pyrrol_synth_uPrphyn_synth"/>
</dbReference>
<dbReference type="GO" id="GO:0004851">
    <property type="term" value="F:uroporphyrin-III C-methyltransferase activity"/>
    <property type="evidence" value="ECO:0007669"/>
    <property type="project" value="UniProtKB-EC"/>
</dbReference>
<dbReference type="InterPro" id="IPR035996">
    <property type="entry name" value="4pyrrol_Methylase_sf"/>
</dbReference>
<evidence type="ECO:0000256" key="2">
    <source>
        <dbReference type="ARBA" id="ARBA00012162"/>
    </source>
</evidence>
<keyword evidence="13" id="KW-1185">Reference proteome</keyword>
<evidence type="ECO:0000259" key="11">
    <source>
        <dbReference type="Pfam" id="PF02602"/>
    </source>
</evidence>
<dbReference type="AlphaFoldDB" id="W4QGL5"/>
<evidence type="ECO:0000256" key="1">
    <source>
        <dbReference type="ARBA" id="ARBA00005879"/>
    </source>
</evidence>
<sequence length="486" mass="54868">MNKGYVYLVGAGPGDIRLMTIKGQQCLEKADVVLYDRLVNPLLLEQTKPDIELVYCGKLPDRHILRQEAIQELLVDYAKKGKIVVRLKGGDPSVYGRVGEEAAALEAAGIRYEIIPGITAGIGASTYAGVPVTHREYGASFAIVTGHDQSKNGQPQIDWKALATGIDTIAFYMGVKNLPYICEQLTINGRNPSTPVMLVQWGTLGKQRVLTGTLETIVNKVLVEKFTNPAITLVGDVTKLRTKESWFELQPLFSKHILFARTSSSKSKIANQLRDNGADVFEFPRMKMNDYTNEPPFPYEQYEQIIFHSEESVDWFFRDLQRKHLDIRSINASFYGASTKSQLRIQSYACLSYSLNQLQKDGKRLVIGPESIIKNVLTRQERYGEHDCLISHALTVIHQSNGTCRRLLEEDRIDTIIFPSAESVRVVTEQMADHDQTPLTLSNRAEIICFGPESERVAEQLGYRIDHRLEKPTFEALLHVLQKKRR</sequence>
<dbReference type="InterPro" id="IPR050161">
    <property type="entry name" value="Siro_Cobalamin_biosynth"/>
</dbReference>
<dbReference type="NCBIfam" id="TIGR01469">
    <property type="entry name" value="cobA_cysG_Cterm"/>
    <property type="match status" value="1"/>
</dbReference>
<name>W4QGL5_9BACI</name>
<dbReference type="STRING" id="1236971.JCM9152_2215"/>
<dbReference type="InterPro" id="IPR014777">
    <property type="entry name" value="4pyrrole_Mease_sub1"/>
</dbReference>
<dbReference type="GO" id="GO:0032259">
    <property type="term" value="P:methylation"/>
    <property type="evidence" value="ECO:0007669"/>
    <property type="project" value="UniProtKB-KW"/>
</dbReference>
<evidence type="ECO:0000256" key="5">
    <source>
        <dbReference type="ARBA" id="ARBA00022679"/>
    </source>
</evidence>
<dbReference type="Pfam" id="PF02602">
    <property type="entry name" value="HEM4"/>
    <property type="match status" value="1"/>
</dbReference>
<evidence type="ECO:0000313" key="13">
    <source>
        <dbReference type="Proteomes" id="UP000018895"/>
    </source>
</evidence>
<evidence type="ECO:0000256" key="4">
    <source>
        <dbReference type="ARBA" id="ARBA00022603"/>
    </source>
</evidence>
<dbReference type="GO" id="GO:0019354">
    <property type="term" value="P:siroheme biosynthetic process"/>
    <property type="evidence" value="ECO:0007669"/>
    <property type="project" value="InterPro"/>
</dbReference>
<feature type="domain" description="Tetrapyrrole biosynthesis uroporphyrinogen III synthase" evidence="11">
    <location>
        <begin position="268"/>
        <end position="478"/>
    </location>
</feature>
<evidence type="ECO:0000256" key="3">
    <source>
        <dbReference type="ARBA" id="ARBA00018323"/>
    </source>
</evidence>
<dbReference type="InterPro" id="IPR014776">
    <property type="entry name" value="4pyrrole_Mease_sub2"/>
</dbReference>
<proteinExistence type="inferred from homology"/>
<evidence type="ECO:0000259" key="10">
    <source>
        <dbReference type="Pfam" id="PF00590"/>
    </source>
</evidence>
<dbReference type="Gene3D" id="3.40.50.10090">
    <property type="match status" value="2"/>
</dbReference>
<evidence type="ECO:0000256" key="6">
    <source>
        <dbReference type="ARBA" id="ARBA00022691"/>
    </source>
</evidence>
<keyword evidence="5 9" id="KW-0808">Transferase</keyword>
<dbReference type="NCBIfam" id="NF004790">
    <property type="entry name" value="PRK06136.1"/>
    <property type="match status" value="1"/>
</dbReference>
<dbReference type="Proteomes" id="UP000018895">
    <property type="component" value="Unassembled WGS sequence"/>
</dbReference>
<feature type="domain" description="Tetrapyrrole methylase" evidence="10">
    <location>
        <begin position="6"/>
        <end position="217"/>
    </location>
</feature>
<evidence type="ECO:0000256" key="9">
    <source>
        <dbReference type="RuleBase" id="RU003960"/>
    </source>
</evidence>
<comment type="similarity">
    <text evidence="1 9">Belongs to the precorrin methyltransferase family.</text>
</comment>
<organism evidence="12 13">
    <name type="scientific">Halalkalibacter hemicellulosilyticusJCM 9152</name>
    <dbReference type="NCBI Taxonomy" id="1236971"/>
    <lineage>
        <taxon>Bacteria</taxon>
        <taxon>Bacillati</taxon>
        <taxon>Bacillota</taxon>
        <taxon>Bacilli</taxon>
        <taxon>Bacillales</taxon>
        <taxon>Bacillaceae</taxon>
        <taxon>Halalkalibacter</taxon>
    </lineage>
</organism>
<dbReference type="GO" id="GO:0004852">
    <property type="term" value="F:uroporphyrinogen-III synthase activity"/>
    <property type="evidence" value="ECO:0007669"/>
    <property type="project" value="InterPro"/>
</dbReference>
<dbReference type="Gene3D" id="3.40.1010.10">
    <property type="entry name" value="Cobalt-precorrin-4 Transmethylase, Domain 1"/>
    <property type="match status" value="1"/>
</dbReference>
<dbReference type="CDD" id="cd11642">
    <property type="entry name" value="SUMT"/>
    <property type="match status" value="1"/>
</dbReference>
<evidence type="ECO:0000256" key="8">
    <source>
        <dbReference type="ARBA" id="ARBA00079776"/>
    </source>
</evidence>
<dbReference type="Gene3D" id="3.30.950.10">
    <property type="entry name" value="Methyltransferase, Cobalt-precorrin-4 Transmethylase, Domain 2"/>
    <property type="match status" value="1"/>
</dbReference>
<keyword evidence="7" id="KW-0627">Porphyrin biosynthesis</keyword>
<dbReference type="SUPFAM" id="SSF53790">
    <property type="entry name" value="Tetrapyrrole methylase"/>
    <property type="match status" value="1"/>
</dbReference>
<dbReference type="Pfam" id="PF00590">
    <property type="entry name" value="TP_methylase"/>
    <property type="match status" value="1"/>
</dbReference>
<dbReference type="PANTHER" id="PTHR45790:SF3">
    <property type="entry name" value="S-ADENOSYL-L-METHIONINE-DEPENDENT UROPORPHYRINOGEN III METHYLTRANSFERASE, CHLOROPLASTIC"/>
    <property type="match status" value="1"/>
</dbReference>
<keyword evidence="4 9" id="KW-0489">Methyltransferase</keyword>
<dbReference type="InterPro" id="IPR000878">
    <property type="entry name" value="4pyrrol_Mease"/>
</dbReference>
<dbReference type="FunFam" id="3.40.1010.10:FF:000001">
    <property type="entry name" value="Siroheme synthase"/>
    <property type="match status" value="1"/>
</dbReference>
<evidence type="ECO:0000313" key="12">
    <source>
        <dbReference type="EMBL" id="GAE30798.1"/>
    </source>
</evidence>
<dbReference type="FunFam" id="3.30.950.10:FF:000001">
    <property type="entry name" value="Siroheme synthase"/>
    <property type="match status" value="1"/>
</dbReference>